<dbReference type="Proteomes" id="UP000799324">
    <property type="component" value="Unassembled WGS sequence"/>
</dbReference>
<organism evidence="1 2">
    <name type="scientific">Lophiostoma macrostomum CBS 122681</name>
    <dbReference type="NCBI Taxonomy" id="1314788"/>
    <lineage>
        <taxon>Eukaryota</taxon>
        <taxon>Fungi</taxon>
        <taxon>Dikarya</taxon>
        <taxon>Ascomycota</taxon>
        <taxon>Pezizomycotina</taxon>
        <taxon>Dothideomycetes</taxon>
        <taxon>Pleosporomycetidae</taxon>
        <taxon>Pleosporales</taxon>
        <taxon>Lophiostomataceae</taxon>
        <taxon>Lophiostoma</taxon>
    </lineage>
</organism>
<accession>A0A6A6T0P9</accession>
<dbReference type="EMBL" id="MU004409">
    <property type="protein sequence ID" value="KAF2652114.1"/>
    <property type="molecule type" value="Genomic_DNA"/>
</dbReference>
<protein>
    <submittedName>
        <fullName evidence="1">Uncharacterized protein</fullName>
    </submittedName>
</protein>
<reference evidence="1" key="1">
    <citation type="journal article" date="2020" name="Stud. Mycol.">
        <title>101 Dothideomycetes genomes: a test case for predicting lifestyles and emergence of pathogens.</title>
        <authorList>
            <person name="Haridas S."/>
            <person name="Albert R."/>
            <person name="Binder M."/>
            <person name="Bloem J."/>
            <person name="Labutti K."/>
            <person name="Salamov A."/>
            <person name="Andreopoulos B."/>
            <person name="Baker S."/>
            <person name="Barry K."/>
            <person name="Bills G."/>
            <person name="Bluhm B."/>
            <person name="Cannon C."/>
            <person name="Castanera R."/>
            <person name="Culley D."/>
            <person name="Daum C."/>
            <person name="Ezra D."/>
            <person name="Gonzalez J."/>
            <person name="Henrissat B."/>
            <person name="Kuo A."/>
            <person name="Liang C."/>
            <person name="Lipzen A."/>
            <person name="Lutzoni F."/>
            <person name="Magnuson J."/>
            <person name="Mondo S."/>
            <person name="Nolan M."/>
            <person name="Ohm R."/>
            <person name="Pangilinan J."/>
            <person name="Park H.-J."/>
            <person name="Ramirez L."/>
            <person name="Alfaro M."/>
            <person name="Sun H."/>
            <person name="Tritt A."/>
            <person name="Yoshinaga Y."/>
            <person name="Zwiers L.-H."/>
            <person name="Turgeon B."/>
            <person name="Goodwin S."/>
            <person name="Spatafora J."/>
            <person name="Crous P."/>
            <person name="Grigoriev I."/>
        </authorList>
    </citation>
    <scope>NUCLEOTIDE SEQUENCE</scope>
    <source>
        <strain evidence="1">CBS 122681</strain>
    </source>
</reference>
<proteinExistence type="predicted"/>
<evidence type="ECO:0000313" key="2">
    <source>
        <dbReference type="Proteomes" id="UP000799324"/>
    </source>
</evidence>
<name>A0A6A6T0P9_9PLEO</name>
<keyword evidence="2" id="KW-1185">Reference proteome</keyword>
<sequence>MSVIRKRCMKLVMVMVHRDLVAPEYAGIWRREYACKQCTTVCTIWPRKRKKNSRATITGFRTILFLNECVRDAMCGSIKDERMSDADVKARILWSRQRKLGRHGSTHSMLAQDQYQASAVANHIQGLRLTVNDSSRLSHTHQRSTTMTLTVMASHTEP</sequence>
<gene>
    <name evidence="1" type="ORF">K491DRAFT_66353</name>
</gene>
<evidence type="ECO:0000313" key="1">
    <source>
        <dbReference type="EMBL" id="KAF2652114.1"/>
    </source>
</evidence>
<dbReference type="AlphaFoldDB" id="A0A6A6T0P9"/>